<dbReference type="PANTHER" id="PTHR12772">
    <property type="entry name" value="DNA REPLICATION COMPLEX GINS PROTEIN PSF2"/>
    <property type="match status" value="1"/>
</dbReference>
<sequence length="260" mass="30107">MNRLELIGSNLGKLRPLQKTEVPLWIAVILKRQNKCSIMIPSWLSVPYLKKKYTEEQKIRNKVTNLPWHWIPISKILLDICSDDFVDSPHELRSLIQDLRDIRMLKTRRGFDGIDDDYLELTGLSLFEINEIRPLLLQTMDMLNRLKRVTLEDDEEEGNQSELESEKTNNPFFNKHNNNRTFSQDILPDSSFHANDEFDPVAEDDTSALHFNTSTTDHTLVDGVVPTTKRRRLDTRNGGQAHNGVNDGDDDSDSDVEYRK</sequence>
<dbReference type="InterPro" id="IPR021151">
    <property type="entry name" value="GINS_A"/>
</dbReference>
<dbReference type="Proteomes" id="UP000307173">
    <property type="component" value="Unassembled WGS sequence"/>
</dbReference>
<evidence type="ECO:0000256" key="6">
    <source>
        <dbReference type="ARBA" id="ARBA00022705"/>
    </source>
</evidence>
<comment type="subunit">
    <text evidence="3">Component of the GINS complex which is a heterotetramer of SLD5, PSF1, PSF2 and PSF3.</text>
</comment>
<evidence type="ECO:0000313" key="11">
    <source>
        <dbReference type="EMBL" id="TID30408.1"/>
    </source>
</evidence>
<dbReference type="GO" id="GO:0000811">
    <property type="term" value="C:GINS complex"/>
    <property type="evidence" value="ECO:0007669"/>
    <property type="project" value="TreeGrafter"/>
</dbReference>
<evidence type="ECO:0000259" key="9">
    <source>
        <dbReference type="Pfam" id="PF05916"/>
    </source>
</evidence>
<feature type="compositionally biased region" description="Acidic residues" evidence="8">
    <location>
        <begin position="247"/>
        <end position="260"/>
    </location>
</feature>
<feature type="region of interest" description="Disordered" evidence="8">
    <location>
        <begin position="226"/>
        <end position="260"/>
    </location>
</feature>
<dbReference type="Gene3D" id="3.40.5.50">
    <property type="match status" value="1"/>
</dbReference>
<organism evidence="11 12">
    <name type="scientific">Pichia inconspicua</name>
    <dbReference type="NCBI Taxonomy" id="52247"/>
    <lineage>
        <taxon>Eukaryota</taxon>
        <taxon>Fungi</taxon>
        <taxon>Dikarya</taxon>
        <taxon>Ascomycota</taxon>
        <taxon>Saccharomycotina</taxon>
        <taxon>Pichiomycetes</taxon>
        <taxon>Pichiales</taxon>
        <taxon>Pichiaceae</taxon>
        <taxon>Pichia</taxon>
    </lineage>
</organism>
<evidence type="ECO:0000256" key="4">
    <source>
        <dbReference type="ARBA" id="ARBA00013969"/>
    </source>
</evidence>
<dbReference type="AlphaFoldDB" id="A0A4T0X4P1"/>
<dbReference type="GO" id="GO:0000727">
    <property type="term" value="P:double-strand break repair via break-induced replication"/>
    <property type="evidence" value="ECO:0007669"/>
    <property type="project" value="TreeGrafter"/>
</dbReference>
<evidence type="ECO:0000256" key="3">
    <source>
        <dbReference type="ARBA" id="ARBA00011352"/>
    </source>
</evidence>
<dbReference type="OrthoDB" id="1938138at2759"/>
<dbReference type="PANTHER" id="PTHR12772:SF0">
    <property type="entry name" value="DNA REPLICATION COMPLEX GINS PROTEIN PSF2"/>
    <property type="match status" value="1"/>
</dbReference>
<dbReference type="Gene3D" id="1.20.58.1020">
    <property type="match status" value="1"/>
</dbReference>
<dbReference type="GO" id="GO:0006260">
    <property type="term" value="P:DNA replication"/>
    <property type="evidence" value="ECO:0007669"/>
    <property type="project" value="UniProtKB-KW"/>
</dbReference>
<evidence type="ECO:0000256" key="5">
    <source>
        <dbReference type="ARBA" id="ARBA00015139"/>
    </source>
</evidence>
<comment type="caution">
    <text evidence="11">The sequence shown here is derived from an EMBL/GenBank/DDBJ whole genome shotgun (WGS) entry which is preliminary data.</text>
</comment>
<evidence type="ECO:0000256" key="8">
    <source>
        <dbReference type="SAM" id="MobiDB-lite"/>
    </source>
</evidence>
<comment type="subcellular location">
    <subcellularLocation>
        <location evidence="1">Nucleus</location>
    </subcellularLocation>
</comment>
<evidence type="ECO:0000256" key="2">
    <source>
        <dbReference type="ARBA" id="ARBA00010565"/>
    </source>
</evidence>
<name>A0A4T0X4P1_9ASCO</name>
<keyword evidence="6" id="KW-0235">DNA replication</keyword>
<dbReference type="STRING" id="52247.A0A4T0X4P1"/>
<evidence type="ECO:0000313" key="12">
    <source>
        <dbReference type="Proteomes" id="UP000307173"/>
    </source>
</evidence>
<dbReference type="Pfam" id="PF05916">
    <property type="entry name" value="Sld5"/>
    <property type="match status" value="1"/>
</dbReference>
<dbReference type="SUPFAM" id="SSF160059">
    <property type="entry name" value="PriA/YqbF domain"/>
    <property type="match status" value="1"/>
</dbReference>
<comment type="similarity">
    <text evidence="2">Belongs to the GINS2/PSF2 family.</text>
</comment>
<feature type="region of interest" description="Disordered" evidence="8">
    <location>
        <begin position="152"/>
        <end position="188"/>
    </location>
</feature>
<proteinExistence type="inferred from homology"/>
<feature type="domain" description="DNA replication complex GINS protein PSF2 N-terminal" evidence="10">
    <location>
        <begin position="1"/>
        <end position="39"/>
    </location>
</feature>
<dbReference type="CDD" id="cd11712">
    <property type="entry name" value="GINS_A_psf2"/>
    <property type="match status" value="1"/>
</dbReference>
<dbReference type="Pfam" id="PF25005">
    <property type="entry name" value="PSF2_N"/>
    <property type="match status" value="1"/>
</dbReference>
<dbReference type="FunFam" id="1.20.58.1020:FF:000001">
    <property type="entry name" value="DNA replication complex GINS protein PSF2"/>
    <property type="match status" value="1"/>
</dbReference>
<reference evidence="11 12" key="1">
    <citation type="journal article" date="2019" name="Front. Genet.">
        <title>Whole-Genome Sequencing of the Opportunistic Yeast Pathogen Candida inconspicua Uncovers Its Hybrid Origin.</title>
        <authorList>
            <person name="Mixao V."/>
            <person name="Hansen A.P."/>
            <person name="Saus E."/>
            <person name="Boekhout T."/>
            <person name="Lass-Florl C."/>
            <person name="Gabaldon T."/>
        </authorList>
    </citation>
    <scope>NUCLEOTIDE SEQUENCE [LARGE SCALE GENOMIC DNA]</scope>
    <source>
        <strain evidence="11 12">CBS 180</strain>
    </source>
</reference>
<dbReference type="CDD" id="cd21694">
    <property type="entry name" value="GINS_B_Psf2"/>
    <property type="match status" value="1"/>
</dbReference>
<dbReference type="InterPro" id="IPR056784">
    <property type="entry name" value="PSF2_N"/>
</dbReference>
<accession>A0A4T0X4P1</accession>
<dbReference type="EMBL" id="SELW01000150">
    <property type="protein sequence ID" value="TID30408.1"/>
    <property type="molecule type" value="Genomic_DNA"/>
</dbReference>
<protein>
    <recommendedName>
        <fullName evidence="5">DNA replication complex GINS protein PSF2</fullName>
    </recommendedName>
    <alternativeName>
        <fullName evidence="4">DNA replication complex GINS protein psf2</fullName>
    </alternativeName>
</protein>
<keyword evidence="12" id="KW-1185">Reference proteome</keyword>
<evidence type="ECO:0000256" key="7">
    <source>
        <dbReference type="ARBA" id="ARBA00023242"/>
    </source>
</evidence>
<dbReference type="SUPFAM" id="SSF158573">
    <property type="entry name" value="GINS helical bundle-like"/>
    <property type="match status" value="1"/>
</dbReference>
<evidence type="ECO:0000259" key="10">
    <source>
        <dbReference type="Pfam" id="PF25005"/>
    </source>
</evidence>
<evidence type="ECO:0000256" key="1">
    <source>
        <dbReference type="ARBA" id="ARBA00004123"/>
    </source>
</evidence>
<dbReference type="InterPro" id="IPR007257">
    <property type="entry name" value="GINS_Psf2"/>
</dbReference>
<feature type="domain" description="GINS subunit" evidence="9">
    <location>
        <begin position="43"/>
        <end position="146"/>
    </location>
</feature>
<keyword evidence="7" id="KW-0539">Nucleus</keyword>
<gene>
    <name evidence="11" type="ORF">CANINC_001009</name>
</gene>
<dbReference type="InterPro" id="IPR036224">
    <property type="entry name" value="GINS_bundle-like_dom_sf"/>
</dbReference>